<dbReference type="HAMAP" id="MF_00140_B">
    <property type="entry name" value="Trp_tRNA_synth_B"/>
    <property type="match status" value="1"/>
</dbReference>
<comment type="similarity">
    <text evidence="2">Belongs to the class-I aminoacyl-tRNA synthetase family.</text>
</comment>
<dbReference type="GO" id="GO:0005739">
    <property type="term" value="C:mitochondrion"/>
    <property type="evidence" value="ECO:0007669"/>
    <property type="project" value="UniProtKB-SubCell"/>
</dbReference>
<dbReference type="InterPro" id="IPR002306">
    <property type="entry name" value="Trp-tRNA-ligase"/>
</dbReference>
<accession>A0A3B0U5U2</accession>
<evidence type="ECO:0000256" key="4">
    <source>
        <dbReference type="ARBA" id="ARBA00022598"/>
    </source>
</evidence>
<dbReference type="Gene3D" id="3.40.50.620">
    <property type="entry name" value="HUPs"/>
    <property type="match status" value="1"/>
</dbReference>
<dbReference type="InterPro" id="IPR014729">
    <property type="entry name" value="Rossmann-like_a/b/a_fold"/>
</dbReference>
<evidence type="ECO:0000256" key="2">
    <source>
        <dbReference type="ARBA" id="ARBA00005594"/>
    </source>
</evidence>
<dbReference type="GO" id="GO:0005829">
    <property type="term" value="C:cytosol"/>
    <property type="evidence" value="ECO:0007669"/>
    <property type="project" value="TreeGrafter"/>
</dbReference>
<evidence type="ECO:0000256" key="8">
    <source>
        <dbReference type="ARBA" id="ARBA00023146"/>
    </source>
</evidence>
<comment type="catalytic activity">
    <reaction evidence="9">
        <text>tRNA(Trp) + L-tryptophan + ATP = L-tryptophyl-tRNA(Trp) + AMP + diphosphate + H(+)</text>
        <dbReference type="Rhea" id="RHEA:24080"/>
        <dbReference type="Rhea" id="RHEA-COMP:9671"/>
        <dbReference type="Rhea" id="RHEA-COMP:9705"/>
        <dbReference type="ChEBI" id="CHEBI:15378"/>
        <dbReference type="ChEBI" id="CHEBI:30616"/>
        <dbReference type="ChEBI" id="CHEBI:33019"/>
        <dbReference type="ChEBI" id="CHEBI:57912"/>
        <dbReference type="ChEBI" id="CHEBI:78442"/>
        <dbReference type="ChEBI" id="CHEBI:78535"/>
        <dbReference type="ChEBI" id="CHEBI:456215"/>
        <dbReference type="EC" id="6.1.1.2"/>
    </reaction>
</comment>
<dbReference type="InterPro" id="IPR001412">
    <property type="entry name" value="aa-tRNA-synth_I_CS"/>
</dbReference>
<keyword evidence="8 10" id="KW-0030">Aminoacyl-tRNA synthetase</keyword>
<dbReference type="NCBIfam" id="TIGR00233">
    <property type="entry name" value="trpS"/>
    <property type="match status" value="1"/>
</dbReference>
<dbReference type="InterPro" id="IPR024109">
    <property type="entry name" value="Trp-tRNA-ligase_bac-type"/>
</dbReference>
<keyword evidence="7" id="KW-0648">Protein biosynthesis</keyword>
<dbReference type="Gene3D" id="1.10.240.10">
    <property type="entry name" value="Tyrosyl-Transfer RNA Synthetase"/>
    <property type="match status" value="1"/>
</dbReference>
<keyword evidence="5" id="KW-0547">Nucleotide-binding</keyword>
<dbReference type="AlphaFoldDB" id="A0A3B0U5U2"/>
<evidence type="ECO:0000256" key="1">
    <source>
        <dbReference type="ARBA" id="ARBA00004173"/>
    </source>
</evidence>
<organism evidence="10">
    <name type="scientific">hydrothermal vent metagenome</name>
    <dbReference type="NCBI Taxonomy" id="652676"/>
    <lineage>
        <taxon>unclassified sequences</taxon>
        <taxon>metagenomes</taxon>
        <taxon>ecological metagenomes</taxon>
    </lineage>
</organism>
<evidence type="ECO:0000256" key="3">
    <source>
        <dbReference type="ARBA" id="ARBA00013161"/>
    </source>
</evidence>
<dbReference type="SUPFAM" id="SSF52374">
    <property type="entry name" value="Nucleotidylyl transferase"/>
    <property type="match status" value="1"/>
</dbReference>
<dbReference type="PANTHER" id="PTHR43766">
    <property type="entry name" value="TRYPTOPHAN--TRNA LIGASE, MITOCHONDRIAL"/>
    <property type="match status" value="1"/>
</dbReference>
<evidence type="ECO:0000256" key="9">
    <source>
        <dbReference type="ARBA" id="ARBA00049929"/>
    </source>
</evidence>
<dbReference type="EC" id="6.1.1.2" evidence="3"/>
<dbReference type="GO" id="GO:0006436">
    <property type="term" value="P:tryptophanyl-tRNA aminoacylation"/>
    <property type="evidence" value="ECO:0007669"/>
    <property type="project" value="InterPro"/>
</dbReference>
<evidence type="ECO:0000256" key="6">
    <source>
        <dbReference type="ARBA" id="ARBA00022840"/>
    </source>
</evidence>
<comment type="subcellular location">
    <subcellularLocation>
        <location evidence="1">Mitochondrion</location>
    </subcellularLocation>
</comment>
<evidence type="ECO:0000313" key="10">
    <source>
        <dbReference type="EMBL" id="VAW21862.1"/>
    </source>
</evidence>
<dbReference type="InterPro" id="IPR002305">
    <property type="entry name" value="aa-tRNA-synth_Ic"/>
</dbReference>
<dbReference type="CDD" id="cd00806">
    <property type="entry name" value="TrpRS_core"/>
    <property type="match status" value="1"/>
</dbReference>
<protein>
    <recommendedName>
        <fullName evidence="3">tryptophan--tRNA ligase</fullName>
        <ecNumber evidence="3">6.1.1.2</ecNumber>
    </recommendedName>
</protein>
<evidence type="ECO:0000256" key="5">
    <source>
        <dbReference type="ARBA" id="ARBA00022741"/>
    </source>
</evidence>
<reference evidence="10" key="1">
    <citation type="submission" date="2018-06" db="EMBL/GenBank/DDBJ databases">
        <authorList>
            <person name="Zhirakovskaya E."/>
        </authorList>
    </citation>
    <scope>NUCLEOTIDE SEQUENCE</scope>
</reference>
<dbReference type="GO" id="GO:0004830">
    <property type="term" value="F:tryptophan-tRNA ligase activity"/>
    <property type="evidence" value="ECO:0007669"/>
    <property type="project" value="UniProtKB-EC"/>
</dbReference>
<name>A0A3B0U5U2_9ZZZZ</name>
<dbReference type="Pfam" id="PF00579">
    <property type="entry name" value="tRNA-synt_1b"/>
    <property type="match status" value="1"/>
</dbReference>
<dbReference type="PRINTS" id="PR01039">
    <property type="entry name" value="TRNASYNTHTRP"/>
</dbReference>
<gene>
    <name evidence="10" type="ORF">MNBD_ALPHA12-1835</name>
</gene>
<proteinExistence type="inferred from homology"/>
<dbReference type="GO" id="GO:0005524">
    <property type="term" value="F:ATP binding"/>
    <property type="evidence" value="ECO:0007669"/>
    <property type="project" value="UniProtKB-KW"/>
</dbReference>
<keyword evidence="4 10" id="KW-0436">Ligase</keyword>
<keyword evidence="6" id="KW-0067">ATP-binding</keyword>
<dbReference type="EMBL" id="UOEO01000188">
    <property type="protein sequence ID" value="VAW21862.1"/>
    <property type="molecule type" value="Genomic_DNA"/>
</dbReference>
<dbReference type="PANTHER" id="PTHR43766:SF1">
    <property type="entry name" value="TRYPTOPHAN--TRNA LIGASE, MITOCHONDRIAL"/>
    <property type="match status" value="1"/>
</dbReference>
<dbReference type="PROSITE" id="PS00178">
    <property type="entry name" value="AA_TRNA_LIGASE_I"/>
    <property type="match status" value="1"/>
</dbReference>
<dbReference type="InterPro" id="IPR050203">
    <property type="entry name" value="Trp-tRNA_synthetase"/>
</dbReference>
<evidence type="ECO:0000256" key="7">
    <source>
        <dbReference type="ARBA" id="ARBA00022917"/>
    </source>
</evidence>
<sequence>MSNFVPRVFSGIKPSGDLHLGNYLGAIKRFVPLQETHQCLYCVVDLHAITVWQDPADLKQATFEVAAAYIAAGVDPKTHIIFNQSQVKEHAELAWIFNCVARMGWMQRMTQFKDKAGKNAQNVSLGLFAYPSLMAADILLYKATHVPVGEDQKQHLELTRDIAQKFNNDFAASIAQNNLDADYFPLPEPVITGPATRVLSLRDGTKKMSKSEASEMATIYMLDDAQTITKKIKKAKTDPEALPSEPEGLKGRLEATNLVGIYAALADISQQDVLNQYGGQGFGVFKPALAELAVEKLAPIASEMRRLLDDQAQIEAVLKDGAERAGAMAEKTMAEVRRIVGFVS</sequence>